<comment type="caution">
    <text evidence="7">The sequence shown here is derived from an EMBL/GenBank/DDBJ whole genome shotgun (WGS) entry which is preliminary data.</text>
</comment>
<evidence type="ECO:0000256" key="2">
    <source>
        <dbReference type="ARBA" id="ARBA00023125"/>
    </source>
</evidence>
<evidence type="ECO:0000256" key="4">
    <source>
        <dbReference type="PROSITE-ProRule" id="PRU00169"/>
    </source>
</evidence>
<dbReference type="PROSITE" id="PS01124">
    <property type="entry name" value="HTH_ARAC_FAMILY_2"/>
    <property type="match status" value="1"/>
</dbReference>
<name>A0ABV1KX37_9BACL</name>
<keyword evidence="1" id="KW-0805">Transcription regulation</keyword>
<keyword evidence="4" id="KW-0597">Phosphoprotein</keyword>
<dbReference type="Proteomes" id="UP001493487">
    <property type="component" value="Unassembled WGS sequence"/>
</dbReference>
<feature type="domain" description="Response regulatory" evidence="6">
    <location>
        <begin position="3"/>
        <end position="120"/>
    </location>
</feature>
<dbReference type="PROSITE" id="PS50110">
    <property type="entry name" value="RESPONSE_REGULATORY"/>
    <property type="match status" value="1"/>
</dbReference>
<evidence type="ECO:0000259" key="6">
    <source>
        <dbReference type="PROSITE" id="PS50110"/>
    </source>
</evidence>
<dbReference type="Gene3D" id="3.40.50.2300">
    <property type="match status" value="1"/>
</dbReference>
<organism evidence="7 8">
    <name type="scientific">Cohnella silvisoli</name>
    <dbReference type="NCBI Taxonomy" id="2873699"/>
    <lineage>
        <taxon>Bacteria</taxon>
        <taxon>Bacillati</taxon>
        <taxon>Bacillota</taxon>
        <taxon>Bacilli</taxon>
        <taxon>Bacillales</taxon>
        <taxon>Paenibacillaceae</taxon>
        <taxon>Cohnella</taxon>
    </lineage>
</organism>
<dbReference type="SUPFAM" id="SSF46689">
    <property type="entry name" value="Homeodomain-like"/>
    <property type="match status" value="2"/>
</dbReference>
<dbReference type="InterPro" id="IPR001789">
    <property type="entry name" value="Sig_transdc_resp-reg_receiver"/>
</dbReference>
<dbReference type="InterPro" id="IPR009057">
    <property type="entry name" value="Homeodomain-like_sf"/>
</dbReference>
<evidence type="ECO:0000259" key="5">
    <source>
        <dbReference type="PROSITE" id="PS01124"/>
    </source>
</evidence>
<dbReference type="Pfam" id="PF12833">
    <property type="entry name" value="HTH_18"/>
    <property type="match status" value="1"/>
</dbReference>
<dbReference type="PRINTS" id="PR00032">
    <property type="entry name" value="HTHARAC"/>
</dbReference>
<dbReference type="RefSeq" id="WP_232186855.1">
    <property type="nucleotide sequence ID" value="NZ_JAIOAP010000010.1"/>
</dbReference>
<evidence type="ECO:0000256" key="1">
    <source>
        <dbReference type="ARBA" id="ARBA00023015"/>
    </source>
</evidence>
<reference evidence="7 8" key="1">
    <citation type="journal article" date="2023" name="Genome Announc.">
        <title>Pan-Genome Analyses of the Genus Cohnella and Proposal of the Novel Species Cohnella silvisoli sp. nov., Isolated from Forest Soil.</title>
        <authorList>
            <person name="Wang C."/>
            <person name="Mao L."/>
            <person name="Bao G."/>
            <person name="Zhu H."/>
        </authorList>
    </citation>
    <scope>NUCLEOTIDE SEQUENCE [LARGE SCALE GENOMIC DNA]</scope>
    <source>
        <strain evidence="7 8">NL03-T5-1</strain>
    </source>
</reference>
<evidence type="ECO:0000313" key="8">
    <source>
        <dbReference type="Proteomes" id="UP001493487"/>
    </source>
</evidence>
<keyword evidence="3" id="KW-0804">Transcription</keyword>
<evidence type="ECO:0000313" key="7">
    <source>
        <dbReference type="EMBL" id="MEQ4484546.1"/>
    </source>
</evidence>
<dbReference type="Gene3D" id="1.10.10.60">
    <property type="entry name" value="Homeodomain-like"/>
    <property type="match status" value="2"/>
</dbReference>
<dbReference type="Pfam" id="PF00072">
    <property type="entry name" value="Response_reg"/>
    <property type="match status" value="1"/>
</dbReference>
<dbReference type="EMBL" id="JASKHM010000011">
    <property type="protein sequence ID" value="MEQ4484546.1"/>
    <property type="molecule type" value="Genomic_DNA"/>
</dbReference>
<protein>
    <submittedName>
        <fullName evidence="7">Response regulator</fullName>
    </submittedName>
</protein>
<gene>
    <name evidence="7" type="ORF">QJS35_19285</name>
</gene>
<sequence>MFNILIIDDEPWSRQVVRALGEWERLEMNVIGEAEDGTEGLRRIEELKPHIVITDMRMPGLDGVGLLKAMNERYPALKIIVMSGYDDFIYLKQAIRSRAVEYLLKPIDQGELNAALAECAQELRQVNKGAGPSWRTPFIFADAATLEQYLAYRQRVYGYLLELNKQAVLETLSRLEELLHSSSANREEGNILSKVGHDFMLMLEEFTTENEVDFNSLWSDRNVARNASVDWGSVSEAFHDIKKLYEEAVDAIEANRRNRLRLDIAEVQSHIDRHYQDQISLDTVAQRFFVSKEHLSRVFKSQQGENLSDYIIRKRMEKARELIVEQKMAIKHVAQLTGYADVAYFYRVFKKFFGQTPGDLRKED</sequence>
<dbReference type="SMART" id="SM00342">
    <property type="entry name" value="HTH_ARAC"/>
    <property type="match status" value="1"/>
</dbReference>
<accession>A0ABV1KX37</accession>
<dbReference type="InterPro" id="IPR020449">
    <property type="entry name" value="Tscrpt_reg_AraC-type_HTH"/>
</dbReference>
<keyword evidence="2" id="KW-0238">DNA-binding</keyword>
<dbReference type="PANTHER" id="PTHR43280:SF10">
    <property type="entry name" value="REGULATORY PROTEIN POCR"/>
    <property type="match status" value="1"/>
</dbReference>
<feature type="domain" description="HTH araC/xylS-type" evidence="5">
    <location>
        <begin position="265"/>
        <end position="363"/>
    </location>
</feature>
<dbReference type="SUPFAM" id="SSF52172">
    <property type="entry name" value="CheY-like"/>
    <property type="match status" value="1"/>
</dbReference>
<dbReference type="PANTHER" id="PTHR43280">
    <property type="entry name" value="ARAC-FAMILY TRANSCRIPTIONAL REGULATOR"/>
    <property type="match status" value="1"/>
</dbReference>
<dbReference type="CDD" id="cd17536">
    <property type="entry name" value="REC_YesN-like"/>
    <property type="match status" value="1"/>
</dbReference>
<proteinExistence type="predicted"/>
<feature type="modified residue" description="4-aspartylphosphate" evidence="4">
    <location>
        <position position="55"/>
    </location>
</feature>
<dbReference type="SMART" id="SM00448">
    <property type="entry name" value="REC"/>
    <property type="match status" value="1"/>
</dbReference>
<evidence type="ECO:0000256" key="3">
    <source>
        <dbReference type="ARBA" id="ARBA00023163"/>
    </source>
</evidence>
<dbReference type="InterPro" id="IPR011006">
    <property type="entry name" value="CheY-like_superfamily"/>
</dbReference>
<keyword evidence="8" id="KW-1185">Reference proteome</keyword>
<dbReference type="InterPro" id="IPR018060">
    <property type="entry name" value="HTH_AraC"/>
</dbReference>